<dbReference type="InterPro" id="IPR036894">
    <property type="entry name" value="YbaB-like_sf"/>
</dbReference>
<reference evidence="3 4" key="1">
    <citation type="submission" date="2021-03" db="EMBL/GenBank/DDBJ databases">
        <title>Sequencing the genomes of 1000 actinobacteria strains.</title>
        <authorList>
            <person name="Klenk H.-P."/>
        </authorList>
    </citation>
    <scope>NUCLEOTIDE SEQUENCE [LARGE SCALE GENOMIC DNA]</scope>
    <source>
        <strain evidence="3 4">DSM 46670</strain>
    </source>
</reference>
<dbReference type="Gene3D" id="3.30.1310.10">
    <property type="entry name" value="Nucleoid-associated protein YbaB-like domain"/>
    <property type="match status" value="1"/>
</dbReference>
<protein>
    <submittedName>
        <fullName evidence="3">DNA-binding protein YbaB</fullName>
    </submittedName>
</protein>
<accession>A0ABS4TBJ4</accession>
<sequence>MSDPLSNIERMVSEWERNAEENAARYQNMQQEVERISITESAADGAVRVTVGANGIPTNVEMTDRVSRLRPDEIAAAVMQAMTKAQSRYPEELARIMGETVGDTAATQHILATAQASFPSAEEPPRPPQTRGDDGDDDGFGSVMR</sequence>
<evidence type="ECO:0000313" key="4">
    <source>
        <dbReference type="Proteomes" id="UP001519332"/>
    </source>
</evidence>
<dbReference type="SUPFAM" id="SSF82607">
    <property type="entry name" value="YbaB-like"/>
    <property type="match status" value="1"/>
</dbReference>
<keyword evidence="3" id="KW-0238">DNA-binding</keyword>
<dbReference type="GO" id="GO:0003677">
    <property type="term" value="F:DNA binding"/>
    <property type="evidence" value="ECO:0007669"/>
    <property type="project" value="UniProtKB-KW"/>
</dbReference>
<keyword evidence="4" id="KW-1185">Reference proteome</keyword>
<gene>
    <name evidence="3" type="ORF">JOF56_002081</name>
</gene>
<feature type="coiled-coil region" evidence="1">
    <location>
        <begin position="5"/>
        <end position="36"/>
    </location>
</feature>
<dbReference type="InterPro" id="IPR004401">
    <property type="entry name" value="YbaB/EbfC"/>
</dbReference>
<comment type="caution">
    <text evidence="3">The sequence shown here is derived from an EMBL/GenBank/DDBJ whole genome shotgun (WGS) entry which is preliminary data.</text>
</comment>
<evidence type="ECO:0000256" key="1">
    <source>
        <dbReference type="SAM" id="Coils"/>
    </source>
</evidence>
<feature type="region of interest" description="Disordered" evidence="2">
    <location>
        <begin position="111"/>
        <end position="145"/>
    </location>
</feature>
<evidence type="ECO:0000256" key="2">
    <source>
        <dbReference type="SAM" id="MobiDB-lite"/>
    </source>
</evidence>
<dbReference type="EMBL" id="JAGINW010000001">
    <property type="protein sequence ID" value="MBP2321696.1"/>
    <property type="molecule type" value="Genomic_DNA"/>
</dbReference>
<proteinExistence type="predicted"/>
<keyword evidence="1" id="KW-0175">Coiled coil</keyword>
<dbReference type="Proteomes" id="UP001519332">
    <property type="component" value="Unassembled WGS sequence"/>
</dbReference>
<evidence type="ECO:0000313" key="3">
    <source>
        <dbReference type="EMBL" id="MBP2321696.1"/>
    </source>
</evidence>
<name>A0ABS4TBJ4_9PSEU</name>
<organism evidence="3 4">
    <name type="scientific">Kibdelosporangium banguiense</name>
    <dbReference type="NCBI Taxonomy" id="1365924"/>
    <lineage>
        <taxon>Bacteria</taxon>
        <taxon>Bacillati</taxon>
        <taxon>Actinomycetota</taxon>
        <taxon>Actinomycetes</taxon>
        <taxon>Pseudonocardiales</taxon>
        <taxon>Pseudonocardiaceae</taxon>
        <taxon>Kibdelosporangium</taxon>
    </lineage>
</organism>
<dbReference type="RefSeq" id="WP_209636719.1">
    <property type="nucleotide sequence ID" value="NZ_JAGINW010000001.1"/>
</dbReference>
<dbReference type="Pfam" id="PF02575">
    <property type="entry name" value="YbaB_DNA_bd"/>
    <property type="match status" value="1"/>
</dbReference>